<dbReference type="Proteomes" id="UP000226192">
    <property type="component" value="Unassembled WGS sequence"/>
</dbReference>
<feature type="transmembrane region" description="Helical" evidence="1">
    <location>
        <begin position="12"/>
        <end position="35"/>
    </location>
</feature>
<gene>
    <name evidence="2" type="ORF">CDD81_2089</name>
</gene>
<name>A0A2C5XZT1_9HYPO</name>
<evidence type="ECO:0000313" key="3">
    <source>
        <dbReference type="Proteomes" id="UP000226192"/>
    </source>
</evidence>
<keyword evidence="1" id="KW-0472">Membrane</keyword>
<dbReference type="AlphaFoldDB" id="A0A2C5XZT1"/>
<proteinExistence type="predicted"/>
<evidence type="ECO:0000256" key="1">
    <source>
        <dbReference type="SAM" id="Phobius"/>
    </source>
</evidence>
<evidence type="ECO:0000313" key="2">
    <source>
        <dbReference type="EMBL" id="PHH60131.1"/>
    </source>
</evidence>
<dbReference type="OrthoDB" id="2126185at2759"/>
<accession>A0A2C5XZT1</accession>
<sequence length="317" mass="34440">MAALQSFPNARPLAIFAGYLATAAMLTMACLAMIVRPARPRRHGSALAMALFSLLAALSLASTWYYMFSFFHSSYLDWKTAQHLPPHAPLRLGDWLRDSALFKQAWAATLQTPGRAFWALQIFGFCANWSLTLAVQGTRKGIARLWVFVLLGQVVAISFAMNLSFLAMLSHASGPTKHVKTKADANESKARPSRGRDAASLTCQYALLGVSIALGLALPDTFSSPRFMWLLMIPHILAFASLLLPTSLRCSEVPWLAKLASQLVIVAFATTRLTSYGDAADALFAHPAVSSVGSDVLCCWLSYAAWYLMGEAESNSG</sequence>
<feature type="transmembrane region" description="Helical" evidence="1">
    <location>
        <begin position="227"/>
        <end position="244"/>
    </location>
</feature>
<keyword evidence="1" id="KW-1133">Transmembrane helix</keyword>
<feature type="transmembrane region" description="Helical" evidence="1">
    <location>
        <begin position="116"/>
        <end position="135"/>
    </location>
</feature>
<keyword evidence="1" id="KW-0812">Transmembrane</keyword>
<reference evidence="2 3" key="1">
    <citation type="submission" date="2017-06" db="EMBL/GenBank/DDBJ databases">
        <title>Ant-infecting Ophiocordyceps genomes reveal a high diversity of potential behavioral manipulation genes and a possible major role for enterotoxins.</title>
        <authorList>
            <person name="De Bekker C."/>
            <person name="Evans H.C."/>
            <person name="Brachmann A."/>
            <person name="Hughes D.P."/>
        </authorList>
    </citation>
    <scope>NUCLEOTIDE SEQUENCE [LARGE SCALE GENOMIC DNA]</scope>
    <source>
        <strain evidence="2 3">Map64</strain>
    </source>
</reference>
<comment type="caution">
    <text evidence="2">The sequence shown here is derived from an EMBL/GenBank/DDBJ whole genome shotgun (WGS) entry which is preliminary data.</text>
</comment>
<keyword evidence="3" id="KW-1185">Reference proteome</keyword>
<dbReference type="EMBL" id="NJET01000162">
    <property type="protein sequence ID" value="PHH60131.1"/>
    <property type="molecule type" value="Genomic_DNA"/>
</dbReference>
<feature type="transmembrane region" description="Helical" evidence="1">
    <location>
        <begin position="47"/>
        <end position="68"/>
    </location>
</feature>
<organism evidence="2 3">
    <name type="scientific">Ophiocordyceps australis</name>
    <dbReference type="NCBI Taxonomy" id="1399860"/>
    <lineage>
        <taxon>Eukaryota</taxon>
        <taxon>Fungi</taxon>
        <taxon>Dikarya</taxon>
        <taxon>Ascomycota</taxon>
        <taxon>Pezizomycotina</taxon>
        <taxon>Sordariomycetes</taxon>
        <taxon>Hypocreomycetidae</taxon>
        <taxon>Hypocreales</taxon>
        <taxon>Ophiocordycipitaceae</taxon>
        <taxon>Ophiocordyceps</taxon>
    </lineage>
</organism>
<protein>
    <submittedName>
        <fullName evidence="2">Uncharacterized protein</fullName>
    </submittedName>
</protein>
<feature type="transmembrane region" description="Helical" evidence="1">
    <location>
        <begin position="147"/>
        <end position="169"/>
    </location>
</feature>